<evidence type="ECO:0000313" key="3">
    <source>
        <dbReference type="Proteomes" id="UP000480266"/>
    </source>
</evidence>
<proteinExistence type="predicted"/>
<gene>
    <name evidence="2" type="ORF">G4V63_07515</name>
</gene>
<accession>A0A7C9VG93</accession>
<dbReference type="Proteomes" id="UP000480266">
    <property type="component" value="Unassembled WGS sequence"/>
</dbReference>
<keyword evidence="1" id="KW-0812">Transmembrane</keyword>
<protein>
    <submittedName>
        <fullName evidence="2">Uncharacterized protein</fullName>
    </submittedName>
</protein>
<keyword evidence="1" id="KW-1133">Transmembrane helix</keyword>
<keyword evidence="1" id="KW-0472">Membrane</keyword>
<sequence length="151" mass="16836">MTTFQYWMIGLTCVGILITAGGVIGACVWAVAKIKSDVTEKIAEERARTDTVMEAERENTNRLHQELMVKFAAEQKAQDHNTGEMGAALRQHITTVEKKIHEVEIWGRDHFALKNDVADSIKGLRDDVRVMGSDLRGDIKEISAKIDKKAA</sequence>
<dbReference type="EMBL" id="JAAMRR010000388">
    <property type="protein sequence ID" value="NGX95069.1"/>
    <property type="molecule type" value="Genomic_DNA"/>
</dbReference>
<evidence type="ECO:0000256" key="1">
    <source>
        <dbReference type="SAM" id="Phobius"/>
    </source>
</evidence>
<keyword evidence="3" id="KW-1185">Reference proteome</keyword>
<comment type="caution">
    <text evidence="2">The sequence shown here is derived from an EMBL/GenBank/DDBJ whole genome shotgun (WGS) entry which is preliminary data.</text>
</comment>
<evidence type="ECO:0000313" key="2">
    <source>
        <dbReference type="EMBL" id="NGX95069.1"/>
    </source>
</evidence>
<organism evidence="2 3">
    <name type="scientific">Candidatus Afipia apatlaquensis</name>
    <dbReference type="NCBI Taxonomy" id="2712852"/>
    <lineage>
        <taxon>Bacteria</taxon>
        <taxon>Pseudomonadati</taxon>
        <taxon>Pseudomonadota</taxon>
        <taxon>Alphaproteobacteria</taxon>
        <taxon>Hyphomicrobiales</taxon>
        <taxon>Nitrobacteraceae</taxon>
        <taxon>Afipia</taxon>
    </lineage>
</organism>
<dbReference type="AlphaFoldDB" id="A0A7C9VG93"/>
<reference evidence="2" key="1">
    <citation type="submission" date="2020-02" db="EMBL/GenBank/DDBJ databases">
        <title>Draft genome sequence of Candidatus Afipia apatlaquensis IBT-C3, a potential strain for decolorization of textile dyes.</title>
        <authorList>
            <person name="Sanchez-Reyes A."/>
            <person name="Breton-Deval L."/>
            <person name="Mangelson H."/>
            <person name="Sanchez-Flores A."/>
        </authorList>
    </citation>
    <scope>NUCLEOTIDE SEQUENCE [LARGE SCALE GENOMIC DNA]</scope>
    <source>
        <strain evidence="2">IBT-C3</strain>
    </source>
</reference>
<feature type="transmembrane region" description="Helical" evidence="1">
    <location>
        <begin position="6"/>
        <end position="32"/>
    </location>
</feature>
<name>A0A7C9VG93_9BRAD</name>